<name>A0ABR2EJH4_9ROSI</name>
<protein>
    <submittedName>
        <fullName evidence="2">Uncharacterized protein</fullName>
    </submittedName>
</protein>
<accession>A0ABR2EJH4</accession>
<feature type="region of interest" description="Disordered" evidence="1">
    <location>
        <begin position="92"/>
        <end position="117"/>
    </location>
</feature>
<evidence type="ECO:0000256" key="1">
    <source>
        <dbReference type="SAM" id="MobiDB-lite"/>
    </source>
</evidence>
<comment type="caution">
    <text evidence="2">The sequence shown here is derived from an EMBL/GenBank/DDBJ whole genome shotgun (WGS) entry which is preliminary data.</text>
</comment>
<gene>
    <name evidence="2" type="ORF">V6N12_049201</name>
</gene>
<feature type="region of interest" description="Disordered" evidence="1">
    <location>
        <begin position="16"/>
        <end position="39"/>
    </location>
</feature>
<keyword evidence="3" id="KW-1185">Reference proteome</keyword>
<feature type="compositionally biased region" description="Basic and acidic residues" evidence="1">
    <location>
        <begin position="16"/>
        <end position="38"/>
    </location>
</feature>
<sequence length="134" mass="14943">MFWLWNYGHSKEKCEGLRRQKEDNGIDSHTNPKTEHSEVPASEVVEMFGPWMFAETRRHRLNLRTLSSIEAEPSVPTGSHFAALGIVEEESATDNVVQKPEKRPSIAATGKSNAGRTGVSLQKGFVKNMAYIVS</sequence>
<evidence type="ECO:0000313" key="3">
    <source>
        <dbReference type="Proteomes" id="UP001472677"/>
    </source>
</evidence>
<organism evidence="2 3">
    <name type="scientific">Hibiscus sabdariffa</name>
    <name type="common">roselle</name>
    <dbReference type="NCBI Taxonomy" id="183260"/>
    <lineage>
        <taxon>Eukaryota</taxon>
        <taxon>Viridiplantae</taxon>
        <taxon>Streptophyta</taxon>
        <taxon>Embryophyta</taxon>
        <taxon>Tracheophyta</taxon>
        <taxon>Spermatophyta</taxon>
        <taxon>Magnoliopsida</taxon>
        <taxon>eudicotyledons</taxon>
        <taxon>Gunneridae</taxon>
        <taxon>Pentapetalae</taxon>
        <taxon>rosids</taxon>
        <taxon>malvids</taxon>
        <taxon>Malvales</taxon>
        <taxon>Malvaceae</taxon>
        <taxon>Malvoideae</taxon>
        <taxon>Hibiscus</taxon>
    </lineage>
</organism>
<reference evidence="2 3" key="1">
    <citation type="journal article" date="2024" name="G3 (Bethesda)">
        <title>Genome assembly of Hibiscus sabdariffa L. provides insights into metabolisms of medicinal natural products.</title>
        <authorList>
            <person name="Kim T."/>
        </authorList>
    </citation>
    <scope>NUCLEOTIDE SEQUENCE [LARGE SCALE GENOMIC DNA]</scope>
    <source>
        <strain evidence="2">TK-2024</strain>
        <tissue evidence="2">Old leaves</tissue>
    </source>
</reference>
<proteinExistence type="predicted"/>
<dbReference type="EMBL" id="JBBPBM010000013">
    <property type="protein sequence ID" value="KAK8562152.1"/>
    <property type="molecule type" value="Genomic_DNA"/>
</dbReference>
<evidence type="ECO:0000313" key="2">
    <source>
        <dbReference type="EMBL" id="KAK8562152.1"/>
    </source>
</evidence>
<dbReference type="Proteomes" id="UP001472677">
    <property type="component" value="Unassembled WGS sequence"/>
</dbReference>